<dbReference type="AlphaFoldDB" id="A0A6A5ZVK4"/>
<proteinExistence type="predicted"/>
<reference evidence="1" key="1">
    <citation type="journal article" date="2020" name="Stud. Mycol.">
        <title>101 Dothideomycetes genomes: a test case for predicting lifestyles and emergence of pathogens.</title>
        <authorList>
            <person name="Haridas S."/>
            <person name="Albert R."/>
            <person name="Binder M."/>
            <person name="Bloem J."/>
            <person name="Labutti K."/>
            <person name="Salamov A."/>
            <person name="Andreopoulos B."/>
            <person name="Baker S."/>
            <person name="Barry K."/>
            <person name="Bills G."/>
            <person name="Bluhm B."/>
            <person name="Cannon C."/>
            <person name="Castanera R."/>
            <person name="Culley D."/>
            <person name="Daum C."/>
            <person name="Ezra D."/>
            <person name="Gonzalez J."/>
            <person name="Henrissat B."/>
            <person name="Kuo A."/>
            <person name="Liang C."/>
            <person name="Lipzen A."/>
            <person name="Lutzoni F."/>
            <person name="Magnuson J."/>
            <person name="Mondo S."/>
            <person name="Nolan M."/>
            <person name="Ohm R."/>
            <person name="Pangilinan J."/>
            <person name="Park H.-J."/>
            <person name="Ramirez L."/>
            <person name="Alfaro M."/>
            <person name="Sun H."/>
            <person name="Tritt A."/>
            <person name="Yoshinaga Y."/>
            <person name="Zwiers L.-H."/>
            <person name="Turgeon B."/>
            <person name="Goodwin S."/>
            <person name="Spatafora J."/>
            <person name="Crous P."/>
            <person name="Grigoriev I."/>
        </authorList>
    </citation>
    <scope>NUCLEOTIDE SEQUENCE</scope>
    <source>
        <strain evidence="1">CBS 119687</strain>
    </source>
</reference>
<evidence type="ECO:0008006" key="3">
    <source>
        <dbReference type="Google" id="ProtNLM"/>
    </source>
</evidence>
<sequence length="62" mass="7253">ESPWRYLVLHPGQTIYLEAGTTYVLFRLQNTPTLMFGGHGMQWTRIGDWVKIMQEQMRNAAI</sequence>
<dbReference type="Proteomes" id="UP000799771">
    <property type="component" value="Unassembled WGS sequence"/>
</dbReference>
<protein>
    <recommendedName>
        <fullName evidence="3">JmjC domain-containing protein</fullName>
    </recommendedName>
</protein>
<keyword evidence="2" id="KW-1185">Reference proteome</keyword>
<gene>
    <name evidence="1" type="ORF">P153DRAFT_255453</name>
</gene>
<evidence type="ECO:0000313" key="1">
    <source>
        <dbReference type="EMBL" id="KAF2123762.1"/>
    </source>
</evidence>
<organism evidence="1 2">
    <name type="scientific">Dothidotthia symphoricarpi CBS 119687</name>
    <dbReference type="NCBI Taxonomy" id="1392245"/>
    <lineage>
        <taxon>Eukaryota</taxon>
        <taxon>Fungi</taxon>
        <taxon>Dikarya</taxon>
        <taxon>Ascomycota</taxon>
        <taxon>Pezizomycotina</taxon>
        <taxon>Dothideomycetes</taxon>
        <taxon>Pleosporomycetidae</taxon>
        <taxon>Pleosporales</taxon>
        <taxon>Dothidotthiaceae</taxon>
        <taxon>Dothidotthia</taxon>
    </lineage>
</organism>
<feature type="non-terminal residue" evidence="1">
    <location>
        <position position="1"/>
    </location>
</feature>
<evidence type="ECO:0000313" key="2">
    <source>
        <dbReference type="Proteomes" id="UP000799771"/>
    </source>
</evidence>
<dbReference type="OrthoDB" id="3860121at2759"/>
<accession>A0A6A5ZVK4</accession>
<dbReference type="GeneID" id="54403201"/>
<dbReference type="EMBL" id="ML977522">
    <property type="protein sequence ID" value="KAF2123762.1"/>
    <property type="molecule type" value="Genomic_DNA"/>
</dbReference>
<feature type="non-terminal residue" evidence="1">
    <location>
        <position position="62"/>
    </location>
</feature>
<name>A0A6A5ZVK4_9PLEO</name>
<dbReference type="RefSeq" id="XP_033518156.1">
    <property type="nucleotide sequence ID" value="XM_033662769.1"/>
</dbReference>